<proteinExistence type="predicted"/>
<evidence type="ECO:0000256" key="1">
    <source>
        <dbReference type="SAM" id="Phobius"/>
    </source>
</evidence>
<keyword evidence="1" id="KW-0472">Membrane</keyword>
<protein>
    <recommendedName>
        <fullName evidence="4">Amidase</fullName>
    </recommendedName>
</protein>
<feature type="transmembrane region" description="Helical" evidence="1">
    <location>
        <begin position="12"/>
        <end position="34"/>
    </location>
</feature>
<dbReference type="RefSeq" id="WP_160483990.1">
    <property type="nucleotide sequence ID" value="NZ_WUBR01000001.1"/>
</dbReference>
<gene>
    <name evidence="2" type="ORF">GRF63_00050</name>
</gene>
<reference evidence="2 3" key="2">
    <citation type="submission" date="2020-02" db="EMBL/GenBank/DDBJ databases">
        <title>Erythrobacter dongmakensis sp. nov., isolated from a tidal mudflat.</title>
        <authorList>
            <person name="Kim I.S."/>
        </authorList>
    </citation>
    <scope>NUCLEOTIDE SEQUENCE [LARGE SCALE GENOMIC DNA]</scope>
    <source>
        <strain evidence="2 3">GH3-10</strain>
    </source>
</reference>
<accession>A0A844X939</accession>
<reference evidence="2 3" key="1">
    <citation type="submission" date="2019-12" db="EMBL/GenBank/DDBJ databases">
        <authorList>
            <person name="Lee S.D."/>
        </authorList>
    </citation>
    <scope>NUCLEOTIDE SEQUENCE [LARGE SCALE GENOMIC DNA]</scope>
    <source>
        <strain evidence="2 3">GH3-10</strain>
    </source>
</reference>
<comment type="caution">
    <text evidence="2">The sequence shown here is derived from an EMBL/GenBank/DDBJ whole genome shotgun (WGS) entry which is preliminary data.</text>
</comment>
<keyword evidence="3" id="KW-1185">Reference proteome</keyword>
<organism evidence="2 3">
    <name type="scientific">Aurantiacibacter rhizosphaerae</name>
    <dbReference type="NCBI Taxonomy" id="2691582"/>
    <lineage>
        <taxon>Bacteria</taxon>
        <taxon>Pseudomonadati</taxon>
        <taxon>Pseudomonadota</taxon>
        <taxon>Alphaproteobacteria</taxon>
        <taxon>Sphingomonadales</taxon>
        <taxon>Erythrobacteraceae</taxon>
        <taxon>Aurantiacibacter</taxon>
    </lineage>
</organism>
<sequence>MATAKQARETRGLPWLKLLVVLAAIIGGVAWYYAEVIAGYSQASTGYAAKYTCSCRYIGGRDMGSCQDDLLAGMGTLWISEDADAKSVTASVPLIESTTATYSEGAGCALEEWDG</sequence>
<evidence type="ECO:0000313" key="3">
    <source>
        <dbReference type="Proteomes" id="UP000461409"/>
    </source>
</evidence>
<keyword evidence="1" id="KW-0812">Transmembrane</keyword>
<name>A0A844X939_9SPHN</name>
<keyword evidence="1" id="KW-1133">Transmembrane helix</keyword>
<evidence type="ECO:0008006" key="4">
    <source>
        <dbReference type="Google" id="ProtNLM"/>
    </source>
</evidence>
<dbReference type="Proteomes" id="UP000461409">
    <property type="component" value="Unassembled WGS sequence"/>
</dbReference>
<evidence type="ECO:0000313" key="2">
    <source>
        <dbReference type="EMBL" id="MWV26282.1"/>
    </source>
</evidence>
<dbReference type="EMBL" id="WUBR01000001">
    <property type="protein sequence ID" value="MWV26282.1"/>
    <property type="molecule type" value="Genomic_DNA"/>
</dbReference>
<dbReference type="AlphaFoldDB" id="A0A844X939"/>